<feature type="region of interest" description="Disordered" evidence="1">
    <location>
        <begin position="69"/>
        <end position="109"/>
    </location>
</feature>
<accession>A0A6V7P427</accession>
<sequence length="190" mass="21333">MVIGEPELRLRLGIGDDRPSGDADSAKVCSHAALSPEICGGATATAVAIREEAGFGDGRWAEARPHTAAALQAEPRERVEAQPQEDPPRRRRTRRRRQSQRQPKWEPFATQNPGFNEYYKVRTVETYCGSLAQYGMKHMRSLANICNAGVRKESMAEGSSSLHEDPLQLLEFSAERFQRLKHTSKQLWSE</sequence>
<dbReference type="Gene3D" id="1.10.132.130">
    <property type="match status" value="1"/>
</dbReference>
<gene>
    <name evidence="3" type="ORF">CB5_LOCUS8771</name>
</gene>
<feature type="domain" description="Legumain prodomain" evidence="2">
    <location>
        <begin position="121"/>
        <end position="160"/>
    </location>
</feature>
<evidence type="ECO:0000256" key="1">
    <source>
        <dbReference type="SAM" id="MobiDB-lite"/>
    </source>
</evidence>
<feature type="compositionally biased region" description="Basic residues" evidence="1">
    <location>
        <begin position="89"/>
        <end position="99"/>
    </location>
</feature>
<reference evidence="3" key="1">
    <citation type="submission" date="2020-07" db="EMBL/GenBank/DDBJ databases">
        <authorList>
            <person name="Lin J."/>
        </authorList>
    </citation>
    <scope>NUCLEOTIDE SEQUENCE</scope>
</reference>
<protein>
    <recommendedName>
        <fullName evidence="2">Legumain prodomain domain-containing protein</fullName>
    </recommendedName>
</protein>
<dbReference type="InterPro" id="IPR046427">
    <property type="entry name" value="Legumain_prodom_sf"/>
</dbReference>
<name>A0A6V7P427_ANACO</name>
<dbReference type="Pfam" id="PF20985">
    <property type="entry name" value="Legum_prodom"/>
    <property type="match status" value="1"/>
</dbReference>
<dbReference type="AlphaFoldDB" id="A0A6V7P427"/>
<evidence type="ECO:0000259" key="2">
    <source>
        <dbReference type="Pfam" id="PF20985"/>
    </source>
</evidence>
<dbReference type="InterPro" id="IPR048501">
    <property type="entry name" value="Legum_prodom"/>
</dbReference>
<evidence type="ECO:0000313" key="3">
    <source>
        <dbReference type="EMBL" id="CAD1825560.1"/>
    </source>
</evidence>
<proteinExistence type="predicted"/>
<dbReference type="EMBL" id="LR862145">
    <property type="protein sequence ID" value="CAD1825560.1"/>
    <property type="molecule type" value="Genomic_DNA"/>
</dbReference>
<organism evidence="3">
    <name type="scientific">Ananas comosus var. bracteatus</name>
    <name type="common">red pineapple</name>
    <dbReference type="NCBI Taxonomy" id="296719"/>
    <lineage>
        <taxon>Eukaryota</taxon>
        <taxon>Viridiplantae</taxon>
        <taxon>Streptophyta</taxon>
        <taxon>Embryophyta</taxon>
        <taxon>Tracheophyta</taxon>
        <taxon>Spermatophyta</taxon>
        <taxon>Magnoliopsida</taxon>
        <taxon>Liliopsida</taxon>
        <taxon>Poales</taxon>
        <taxon>Bromeliaceae</taxon>
        <taxon>Bromelioideae</taxon>
        <taxon>Ananas</taxon>
    </lineage>
</organism>